<reference evidence="1" key="1">
    <citation type="submission" date="2022-05" db="EMBL/GenBank/DDBJ databases">
        <authorList>
            <person name="Jo J.-H."/>
            <person name="Im W.-T."/>
        </authorList>
    </citation>
    <scope>NUCLEOTIDE SEQUENCE</scope>
    <source>
        <strain evidence="1">RB56-2</strain>
    </source>
</reference>
<evidence type="ECO:0000313" key="2">
    <source>
        <dbReference type="Proteomes" id="UP001165383"/>
    </source>
</evidence>
<proteinExistence type="predicted"/>
<comment type="caution">
    <text evidence="1">The sequence shown here is derived from an EMBL/GenBank/DDBJ whole genome shotgun (WGS) entry which is preliminary data.</text>
</comment>
<gene>
    <name evidence="1" type="ORF">LZ518_05380</name>
</gene>
<dbReference type="RefSeq" id="WP_249914988.1">
    <property type="nucleotide sequence ID" value="NZ_JAMGBB010000001.1"/>
</dbReference>
<name>A0ABT0S899_9SPHN</name>
<dbReference type="EMBL" id="JAMGBB010000001">
    <property type="protein sequence ID" value="MCL6740563.1"/>
    <property type="molecule type" value="Genomic_DNA"/>
</dbReference>
<accession>A0ABT0S899</accession>
<organism evidence="1 2">
    <name type="scientific">Sphingomonas brevis</name>
    <dbReference type="NCBI Taxonomy" id="2908206"/>
    <lineage>
        <taxon>Bacteria</taxon>
        <taxon>Pseudomonadati</taxon>
        <taxon>Pseudomonadota</taxon>
        <taxon>Alphaproteobacteria</taxon>
        <taxon>Sphingomonadales</taxon>
        <taxon>Sphingomonadaceae</taxon>
        <taxon>Sphingomonas</taxon>
    </lineage>
</organism>
<sequence length="49" mass="5374">MTRNEDVRAAEHVPYRLLEARAEHDGGDGDPANMLIQGDNLDALKALLT</sequence>
<evidence type="ECO:0000313" key="1">
    <source>
        <dbReference type="EMBL" id="MCL6740563.1"/>
    </source>
</evidence>
<keyword evidence="2" id="KW-1185">Reference proteome</keyword>
<dbReference type="Proteomes" id="UP001165383">
    <property type="component" value="Unassembled WGS sequence"/>
</dbReference>
<protein>
    <submittedName>
        <fullName evidence="1">Uncharacterized protein</fullName>
    </submittedName>
</protein>